<evidence type="ECO:0000256" key="2">
    <source>
        <dbReference type="ARBA" id="ARBA00022771"/>
    </source>
</evidence>
<dbReference type="EMBL" id="NKXS01000399">
    <property type="protein sequence ID" value="PIN24543.1"/>
    <property type="molecule type" value="Genomic_DNA"/>
</dbReference>
<keyword evidence="5 8" id="KW-0238">DNA-binding</keyword>
<dbReference type="InterPro" id="IPR003851">
    <property type="entry name" value="Znf_Dof"/>
</dbReference>
<evidence type="ECO:0000259" key="11">
    <source>
        <dbReference type="PROSITE" id="PS50884"/>
    </source>
</evidence>
<evidence type="ECO:0000256" key="10">
    <source>
        <dbReference type="SAM" id="MobiDB-lite"/>
    </source>
</evidence>
<dbReference type="OrthoDB" id="1927254at2759"/>
<evidence type="ECO:0000256" key="3">
    <source>
        <dbReference type="ARBA" id="ARBA00022833"/>
    </source>
</evidence>
<evidence type="ECO:0000313" key="13">
    <source>
        <dbReference type="Proteomes" id="UP000231279"/>
    </source>
</evidence>
<feature type="domain" description="Dof-type" evidence="11">
    <location>
        <begin position="45"/>
        <end position="99"/>
    </location>
</feature>
<dbReference type="InterPro" id="IPR045174">
    <property type="entry name" value="Dof"/>
</dbReference>
<proteinExistence type="predicted"/>
<name>A0A2G9I463_9LAMI</name>
<evidence type="ECO:0000256" key="4">
    <source>
        <dbReference type="ARBA" id="ARBA00023015"/>
    </source>
</evidence>
<reference evidence="13" key="1">
    <citation type="journal article" date="2018" name="Gigascience">
        <title>Genome assembly of the Pink Ipe (Handroanthus impetiginosus, Bignoniaceae), a highly valued, ecologically keystone Neotropical timber forest tree.</title>
        <authorList>
            <person name="Silva-Junior O.B."/>
            <person name="Grattapaglia D."/>
            <person name="Novaes E."/>
            <person name="Collevatti R.G."/>
        </authorList>
    </citation>
    <scope>NUCLEOTIDE SEQUENCE [LARGE SCALE GENOMIC DNA]</scope>
    <source>
        <strain evidence="13">cv. UFG-1</strain>
    </source>
</reference>
<dbReference type="Pfam" id="PF02701">
    <property type="entry name" value="Zn_ribbon_Dof"/>
    <property type="match status" value="1"/>
</dbReference>
<comment type="caution">
    <text evidence="12">The sequence shown here is derived from an EMBL/GenBank/DDBJ whole genome shotgun (WGS) entry which is preliminary data.</text>
</comment>
<dbReference type="PROSITE" id="PS01361">
    <property type="entry name" value="ZF_DOF_1"/>
    <property type="match status" value="1"/>
</dbReference>
<dbReference type="AlphaFoldDB" id="A0A2G9I463"/>
<feature type="region of interest" description="Disordered" evidence="10">
    <location>
        <begin position="267"/>
        <end position="299"/>
    </location>
</feature>
<keyword evidence="4 9" id="KW-0805">Transcription regulation</keyword>
<feature type="compositionally biased region" description="Basic and acidic residues" evidence="10">
    <location>
        <begin position="268"/>
        <end position="281"/>
    </location>
</feature>
<dbReference type="PANTHER" id="PTHR31992">
    <property type="entry name" value="DOF ZINC FINGER PROTEIN DOF1.4-RELATED"/>
    <property type="match status" value="1"/>
</dbReference>
<keyword evidence="7 8" id="KW-0539">Nucleus</keyword>
<keyword evidence="2 8" id="KW-0863">Zinc-finger</keyword>
<evidence type="ECO:0000256" key="1">
    <source>
        <dbReference type="ARBA" id="ARBA00022723"/>
    </source>
</evidence>
<dbReference type="GO" id="GO:0003677">
    <property type="term" value="F:DNA binding"/>
    <property type="evidence" value="ECO:0007669"/>
    <property type="project" value="UniProtKB-UniRule"/>
</dbReference>
<dbReference type="PANTHER" id="PTHR31992:SF290">
    <property type="entry name" value="DOF ZINC FINGER PROTEIN"/>
    <property type="match status" value="1"/>
</dbReference>
<protein>
    <recommendedName>
        <fullName evidence="9">Dof zinc finger protein</fullName>
    </recommendedName>
</protein>
<organism evidence="12 13">
    <name type="scientific">Handroanthus impetiginosus</name>
    <dbReference type="NCBI Taxonomy" id="429701"/>
    <lineage>
        <taxon>Eukaryota</taxon>
        <taxon>Viridiplantae</taxon>
        <taxon>Streptophyta</taxon>
        <taxon>Embryophyta</taxon>
        <taxon>Tracheophyta</taxon>
        <taxon>Spermatophyta</taxon>
        <taxon>Magnoliopsida</taxon>
        <taxon>eudicotyledons</taxon>
        <taxon>Gunneridae</taxon>
        <taxon>Pentapetalae</taxon>
        <taxon>asterids</taxon>
        <taxon>lamiids</taxon>
        <taxon>Lamiales</taxon>
        <taxon>Bignoniaceae</taxon>
        <taxon>Crescentiina</taxon>
        <taxon>Tabebuia alliance</taxon>
        <taxon>Handroanthus</taxon>
    </lineage>
</organism>
<keyword evidence="3 9" id="KW-0862">Zinc</keyword>
<dbReference type="STRING" id="429701.A0A2G9I463"/>
<dbReference type="Proteomes" id="UP000231279">
    <property type="component" value="Unassembled WGS sequence"/>
</dbReference>
<accession>A0A2G9I463</accession>
<dbReference type="PROSITE" id="PS50884">
    <property type="entry name" value="ZF_DOF_2"/>
    <property type="match status" value="1"/>
</dbReference>
<keyword evidence="13" id="KW-1185">Reference proteome</keyword>
<comment type="subcellular location">
    <subcellularLocation>
        <location evidence="8 9">Nucleus</location>
    </subcellularLocation>
</comment>
<sequence length="299" mass="32824">MGSILMKAWEKDFGVAKSMAEIAPPSACTRPVMERKIRPQKDQALNCPRCHSTNTKFCYYNNYSLTQPRYFCKTCRRYWTEGGTLRNVPVGGGSRKNKKSSATSLSMLTAPAVSSQRLPDLNPPTISQFSNQNPKIHDQGQHLNLGFQGPQDYHHGIPQFLELPKIENRDVMNSSSNSASSSSSSTPLSALNFLRNNGINAARGFNSFIPMPPSGLESTNALFANFPFQECKPNLSFSIDGNRFENPNVPQQNHVNNGSLMFSLGAATKRDSSTSEGDQGKGQENSNGFWNGMLGGGSW</sequence>
<dbReference type="GO" id="GO:0003700">
    <property type="term" value="F:DNA-binding transcription factor activity"/>
    <property type="evidence" value="ECO:0007669"/>
    <property type="project" value="UniProtKB-UniRule"/>
</dbReference>
<keyword evidence="1 9" id="KW-0479">Metal-binding</keyword>
<keyword evidence="6 9" id="KW-0804">Transcription</keyword>
<evidence type="ECO:0000256" key="6">
    <source>
        <dbReference type="ARBA" id="ARBA00023163"/>
    </source>
</evidence>
<evidence type="ECO:0000256" key="8">
    <source>
        <dbReference type="PROSITE-ProRule" id="PRU00071"/>
    </source>
</evidence>
<evidence type="ECO:0000313" key="12">
    <source>
        <dbReference type="EMBL" id="PIN24543.1"/>
    </source>
</evidence>
<gene>
    <name evidence="12" type="ORF">CDL12_02728</name>
</gene>
<dbReference type="GO" id="GO:0008270">
    <property type="term" value="F:zinc ion binding"/>
    <property type="evidence" value="ECO:0007669"/>
    <property type="project" value="UniProtKB-KW"/>
</dbReference>
<evidence type="ECO:0000256" key="9">
    <source>
        <dbReference type="RuleBase" id="RU369094"/>
    </source>
</evidence>
<comment type="function">
    <text evidence="9">Transcription factor that binds specifically to a 5'-AA[AG]G-3' consensus core sequence.</text>
</comment>
<dbReference type="GO" id="GO:0005634">
    <property type="term" value="C:nucleus"/>
    <property type="evidence" value="ECO:0007669"/>
    <property type="project" value="UniProtKB-SubCell"/>
</dbReference>
<evidence type="ECO:0000256" key="5">
    <source>
        <dbReference type="ARBA" id="ARBA00023125"/>
    </source>
</evidence>
<evidence type="ECO:0000256" key="7">
    <source>
        <dbReference type="ARBA" id="ARBA00023242"/>
    </source>
</evidence>